<protein>
    <recommendedName>
        <fullName evidence="4">RING-type domain-containing protein</fullName>
    </recommendedName>
</protein>
<dbReference type="AlphaFoldDB" id="A0A7S0SN43"/>
<proteinExistence type="predicted"/>
<feature type="compositionally biased region" description="Basic and acidic residues" evidence="2">
    <location>
        <begin position="201"/>
        <end position="211"/>
    </location>
</feature>
<reference evidence="5" key="1">
    <citation type="submission" date="2021-01" db="EMBL/GenBank/DDBJ databases">
        <authorList>
            <person name="Corre E."/>
            <person name="Pelletier E."/>
            <person name="Niang G."/>
            <person name="Scheremetjew M."/>
            <person name="Finn R."/>
            <person name="Kale V."/>
            <person name="Holt S."/>
            <person name="Cochrane G."/>
            <person name="Meng A."/>
            <person name="Brown T."/>
            <person name="Cohen L."/>
        </authorList>
    </citation>
    <scope>NUCLEOTIDE SEQUENCE</scope>
    <source>
        <strain evidence="5">SL-175</strain>
    </source>
</reference>
<feature type="transmembrane region" description="Helical" evidence="3">
    <location>
        <begin position="43"/>
        <end position="64"/>
    </location>
</feature>
<dbReference type="InterPro" id="IPR001841">
    <property type="entry name" value="Znf_RING"/>
</dbReference>
<evidence type="ECO:0000256" key="3">
    <source>
        <dbReference type="SAM" id="Phobius"/>
    </source>
</evidence>
<keyword evidence="3" id="KW-1133">Transmembrane helix</keyword>
<evidence type="ECO:0000256" key="1">
    <source>
        <dbReference type="PROSITE-ProRule" id="PRU00175"/>
    </source>
</evidence>
<evidence type="ECO:0000259" key="4">
    <source>
        <dbReference type="PROSITE" id="PS50089"/>
    </source>
</evidence>
<dbReference type="PANTHER" id="PTHR14879">
    <property type="entry name" value="CASPASE REGULATOR, RING FINGER DOMAIN-CONTAINING"/>
    <property type="match status" value="1"/>
</dbReference>
<feature type="domain" description="RING-type" evidence="4">
    <location>
        <begin position="290"/>
        <end position="325"/>
    </location>
</feature>
<dbReference type="InterPro" id="IPR013083">
    <property type="entry name" value="Znf_RING/FYVE/PHD"/>
</dbReference>
<dbReference type="SUPFAM" id="SSF57850">
    <property type="entry name" value="RING/U-box"/>
    <property type="match status" value="1"/>
</dbReference>
<evidence type="ECO:0000256" key="2">
    <source>
        <dbReference type="SAM" id="MobiDB-lite"/>
    </source>
</evidence>
<evidence type="ECO:0000313" key="5">
    <source>
        <dbReference type="EMBL" id="CAD8708838.1"/>
    </source>
</evidence>
<name>A0A7S0SN43_9CHLO</name>
<keyword evidence="1" id="KW-0479">Metal-binding</keyword>
<keyword evidence="1" id="KW-0863">Zinc-finger</keyword>
<feature type="transmembrane region" description="Helical" evidence="3">
    <location>
        <begin position="130"/>
        <end position="154"/>
    </location>
</feature>
<dbReference type="InterPro" id="IPR051728">
    <property type="entry name" value="RING-FYVE_E3_ubiquitin-ligase"/>
</dbReference>
<keyword evidence="1" id="KW-0862">Zinc</keyword>
<organism evidence="5">
    <name type="scientific">Mantoniella antarctica</name>
    <dbReference type="NCBI Taxonomy" id="81844"/>
    <lineage>
        <taxon>Eukaryota</taxon>
        <taxon>Viridiplantae</taxon>
        <taxon>Chlorophyta</taxon>
        <taxon>Mamiellophyceae</taxon>
        <taxon>Mamiellales</taxon>
        <taxon>Mamiellaceae</taxon>
        <taxon>Mantoniella</taxon>
    </lineage>
</organism>
<dbReference type="Gene3D" id="3.30.40.10">
    <property type="entry name" value="Zinc/RING finger domain, C3HC4 (zinc finger)"/>
    <property type="match status" value="1"/>
</dbReference>
<dbReference type="GO" id="GO:0008270">
    <property type="term" value="F:zinc ion binding"/>
    <property type="evidence" value="ECO:0007669"/>
    <property type="project" value="UniProtKB-KW"/>
</dbReference>
<dbReference type="EMBL" id="HBFC01019318">
    <property type="protein sequence ID" value="CAD8708838.1"/>
    <property type="molecule type" value="Transcribed_RNA"/>
</dbReference>
<dbReference type="SMART" id="SM00184">
    <property type="entry name" value="RING"/>
    <property type="match status" value="1"/>
</dbReference>
<feature type="compositionally biased region" description="Gly residues" evidence="2">
    <location>
        <begin position="172"/>
        <end position="181"/>
    </location>
</feature>
<dbReference type="PROSITE" id="PS50089">
    <property type="entry name" value="ZF_RING_2"/>
    <property type="match status" value="1"/>
</dbReference>
<feature type="region of interest" description="Disordered" evidence="2">
    <location>
        <begin position="163"/>
        <end position="231"/>
    </location>
</feature>
<feature type="compositionally biased region" description="Low complexity" evidence="2">
    <location>
        <begin position="190"/>
        <end position="200"/>
    </location>
</feature>
<dbReference type="PANTHER" id="PTHR14879:SF5">
    <property type="entry name" value="RING-TYPE DOMAIN-CONTAINING PROTEIN"/>
    <property type="match status" value="1"/>
</dbReference>
<feature type="transmembrane region" description="Helical" evidence="3">
    <location>
        <begin position="70"/>
        <end position="92"/>
    </location>
</feature>
<accession>A0A7S0SN43</accession>
<keyword evidence="3" id="KW-0812">Transmembrane</keyword>
<sequence>MLTLSNLREESSVYWKVIKGENPQYPDLRRSRWYPNVAFRQRVSCFACSMHTFFSIVLLGVSLAGYRRSLIGTMVSPLIAYNAFVFGTFGAVNLSLPGITTYLGVQSLLDLIVIVVAFSDFAGEEEAAVFLYYLPTVLLDAVLTMFTIPLWLALRGPPPPGMFATSRVDGNEAGGEAVGEAGGEDVESRGANNGAAVGGVSDRRAPRPSHERRGRRSIDGNSGRGSTLGPSWNDLAAMGGPMTGGPLPVVLAISEEPSSDVAEVVLSLKELPPRDPLGEVVASPEAYNNCVVCHEAAREVVFTPCGHLVMCALCGDKCESCPICRSKGRAIRVHIS</sequence>
<dbReference type="Pfam" id="PF13920">
    <property type="entry name" value="zf-C3HC4_3"/>
    <property type="match status" value="1"/>
</dbReference>
<gene>
    <name evidence="5" type="ORF">MANT1106_LOCUS11521</name>
</gene>
<feature type="transmembrane region" description="Helical" evidence="3">
    <location>
        <begin position="99"/>
        <end position="118"/>
    </location>
</feature>
<keyword evidence="3" id="KW-0472">Membrane</keyword>